<dbReference type="Proteomes" id="UP000092460">
    <property type="component" value="Unassembled WGS sequence"/>
</dbReference>
<keyword evidence="6 12" id="KW-1133">Transmembrane helix</keyword>
<dbReference type="GO" id="GO:0015293">
    <property type="term" value="F:symporter activity"/>
    <property type="evidence" value="ECO:0007669"/>
    <property type="project" value="TreeGrafter"/>
</dbReference>
<evidence type="ECO:0000256" key="5">
    <source>
        <dbReference type="ARBA" id="ARBA00022692"/>
    </source>
</evidence>
<evidence type="ECO:0000256" key="2">
    <source>
        <dbReference type="ARBA" id="ARBA00006434"/>
    </source>
</evidence>
<dbReference type="GO" id="GO:0005886">
    <property type="term" value="C:plasma membrane"/>
    <property type="evidence" value="ECO:0007669"/>
    <property type="project" value="UniProtKB-SubCell"/>
</dbReference>
<dbReference type="Pfam" id="PF00474">
    <property type="entry name" value="SSF"/>
    <property type="match status" value="1"/>
</dbReference>
<keyword evidence="5 12" id="KW-0812">Transmembrane</keyword>
<keyword evidence="3" id="KW-0813">Transport</keyword>
<evidence type="ECO:0000256" key="12">
    <source>
        <dbReference type="SAM" id="Phobius"/>
    </source>
</evidence>
<keyword evidence="10" id="KW-0739">Sodium transport</keyword>
<feature type="transmembrane region" description="Helical" evidence="12">
    <location>
        <begin position="12"/>
        <end position="37"/>
    </location>
</feature>
<dbReference type="InterPro" id="IPR001734">
    <property type="entry name" value="Na/solute_symporter"/>
</dbReference>
<evidence type="ECO:0000256" key="1">
    <source>
        <dbReference type="ARBA" id="ARBA00004651"/>
    </source>
</evidence>
<protein>
    <submittedName>
        <fullName evidence="13">Uncharacterized protein</fullName>
    </submittedName>
</protein>
<evidence type="ECO:0000313" key="14">
    <source>
        <dbReference type="Proteomes" id="UP000092460"/>
    </source>
</evidence>
<dbReference type="VEuPathDB" id="VectorBase:GPPI051397"/>
<keyword evidence="7" id="KW-0915">Sodium</keyword>
<evidence type="ECO:0000256" key="8">
    <source>
        <dbReference type="ARBA" id="ARBA00023065"/>
    </source>
</evidence>
<dbReference type="InterPro" id="IPR038377">
    <property type="entry name" value="Na/Glc_symporter_sf"/>
</dbReference>
<dbReference type="GO" id="GO:0006814">
    <property type="term" value="P:sodium ion transport"/>
    <property type="evidence" value="ECO:0007669"/>
    <property type="project" value="UniProtKB-KW"/>
</dbReference>
<dbReference type="EnsemblMetazoa" id="GPPI051397-RA">
    <property type="protein sequence ID" value="GPPI051397-PA"/>
    <property type="gene ID" value="GPPI051397"/>
</dbReference>
<dbReference type="InterPro" id="IPR051163">
    <property type="entry name" value="Sodium:Solute_Symporter_SSF"/>
</dbReference>
<keyword evidence="14" id="KW-1185">Reference proteome</keyword>
<feature type="transmembrane region" description="Helical" evidence="12">
    <location>
        <begin position="90"/>
        <end position="110"/>
    </location>
</feature>
<evidence type="ECO:0000256" key="10">
    <source>
        <dbReference type="ARBA" id="ARBA00023201"/>
    </source>
</evidence>
<evidence type="ECO:0000256" key="7">
    <source>
        <dbReference type="ARBA" id="ARBA00023053"/>
    </source>
</evidence>
<dbReference type="Gene3D" id="1.20.1730.10">
    <property type="entry name" value="Sodium/glucose cotransporter"/>
    <property type="match status" value="1"/>
</dbReference>
<dbReference type="EMBL" id="JXJN01028921">
    <property type="status" value="NOT_ANNOTATED_CDS"/>
    <property type="molecule type" value="Genomic_DNA"/>
</dbReference>
<keyword evidence="8" id="KW-0406">Ion transport</keyword>
<dbReference type="PANTHER" id="PTHR42985">
    <property type="entry name" value="SODIUM-COUPLED MONOCARBOXYLATE TRANSPORTER"/>
    <property type="match status" value="1"/>
</dbReference>
<evidence type="ECO:0000256" key="4">
    <source>
        <dbReference type="ARBA" id="ARBA00022475"/>
    </source>
</evidence>
<proteinExistence type="inferred from homology"/>
<feature type="transmembrane region" description="Helical" evidence="12">
    <location>
        <begin position="58"/>
        <end position="78"/>
    </location>
</feature>
<evidence type="ECO:0000313" key="13">
    <source>
        <dbReference type="EnsemblMetazoa" id="GPPI051397-PA"/>
    </source>
</evidence>
<evidence type="ECO:0000256" key="6">
    <source>
        <dbReference type="ARBA" id="ARBA00022989"/>
    </source>
</evidence>
<reference evidence="14" key="1">
    <citation type="submission" date="2015-01" db="EMBL/GenBank/DDBJ databases">
        <authorList>
            <person name="Aksoy S."/>
            <person name="Warren W."/>
            <person name="Wilson R.K."/>
        </authorList>
    </citation>
    <scope>NUCLEOTIDE SEQUENCE [LARGE SCALE GENOMIC DNA]</scope>
    <source>
        <strain evidence="14">IAEA</strain>
    </source>
</reference>
<accession>A0A1B0C7K6</accession>
<dbReference type="PANTHER" id="PTHR42985:SF46">
    <property type="entry name" value="FI02923P-RELATED"/>
    <property type="match status" value="1"/>
</dbReference>
<keyword evidence="9 12" id="KW-0472">Membrane</keyword>
<keyword evidence="4" id="KW-1003">Cell membrane</keyword>
<name>A0A1B0C7K6_9MUSC</name>
<evidence type="ECO:0000256" key="3">
    <source>
        <dbReference type="ARBA" id="ARBA00022448"/>
    </source>
</evidence>
<sequence length="111" mass="12626">MSIPAETYSYGLAYIYLVLSNILVVPTLTYIIVPVFYENNISNCYEYLQIRFNKSTRRIVTLSFVLNACLMLPVYMFIPSLAFSQVTGINIHLINTIVCSICVFYTMLVGS</sequence>
<evidence type="ECO:0000256" key="9">
    <source>
        <dbReference type="ARBA" id="ARBA00023136"/>
    </source>
</evidence>
<comment type="subcellular location">
    <subcellularLocation>
        <location evidence="1">Cell membrane</location>
        <topology evidence="1">Multi-pass membrane protein</topology>
    </subcellularLocation>
</comment>
<organism evidence="13 14">
    <name type="scientific">Glossina palpalis gambiensis</name>
    <dbReference type="NCBI Taxonomy" id="67801"/>
    <lineage>
        <taxon>Eukaryota</taxon>
        <taxon>Metazoa</taxon>
        <taxon>Ecdysozoa</taxon>
        <taxon>Arthropoda</taxon>
        <taxon>Hexapoda</taxon>
        <taxon>Insecta</taxon>
        <taxon>Pterygota</taxon>
        <taxon>Neoptera</taxon>
        <taxon>Endopterygota</taxon>
        <taxon>Diptera</taxon>
        <taxon>Brachycera</taxon>
        <taxon>Muscomorpha</taxon>
        <taxon>Hippoboscoidea</taxon>
        <taxon>Glossinidae</taxon>
        <taxon>Glossina</taxon>
    </lineage>
</organism>
<comment type="similarity">
    <text evidence="2 11">Belongs to the sodium:solute symporter (SSF) (TC 2.A.21) family.</text>
</comment>
<evidence type="ECO:0000256" key="11">
    <source>
        <dbReference type="RuleBase" id="RU362091"/>
    </source>
</evidence>
<dbReference type="STRING" id="67801.A0A1B0C7K6"/>
<dbReference type="AlphaFoldDB" id="A0A1B0C7K6"/>
<reference evidence="13" key="2">
    <citation type="submission" date="2020-05" db="UniProtKB">
        <authorList>
            <consortium name="EnsemblMetazoa"/>
        </authorList>
    </citation>
    <scope>IDENTIFICATION</scope>
    <source>
        <strain evidence="13">IAEA</strain>
    </source>
</reference>
<dbReference type="PROSITE" id="PS50283">
    <property type="entry name" value="NA_SOLUT_SYMP_3"/>
    <property type="match status" value="1"/>
</dbReference>